<reference evidence="1" key="1">
    <citation type="submission" date="2014-11" db="EMBL/GenBank/DDBJ databases">
        <authorList>
            <person name="Amaro Gonzalez C."/>
        </authorList>
    </citation>
    <scope>NUCLEOTIDE SEQUENCE</scope>
</reference>
<reference evidence="1" key="2">
    <citation type="journal article" date="2015" name="Fish Shellfish Immunol.">
        <title>Early steps in the European eel (Anguilla anguilla)-Vibrio vulnificus interaction in the gills: Role of the RtxA13 toxin.</title>
        <authorList>
            <person name="Callol A."/>
            <person name="Pajuelo D."/>
            <person name="Ebbesson L."/>
            <person name="Teles M."/>
            <person name="MacKenzie S."/>
            <person name="Amaro C."/>
        </authorList>
    </citation>
    <scope>NUCLEOTIDE SEQUENCE</scope>
</reference>
<dbReference type="EMBL" id="GBXM01108584">
    <property type="protein sequence ID" value="JAG99992.1"/>
    <property type="molecule type" value="Transcribed_RNA"/>
</dbReference>
<proteinExistence type="predicted"/>
<accession>A0A0E9P807</accession>
<organism evidence="1">
    <name type="scientific">Anguilla anguilla</name>
    <name type="common">European freshwater eel</name>
    <name type="synonym">Muraena anguilla</name>
    <dbReference type="NCBI Taxonomy" id="7936"/>
    <lineage>
        <taxon>Eukaryota</taxon>
        <taxon>Metazoa</taxon>
        <taxon>Chordata</taxon>
        <taxon>Craniata</taxon>
        <taxon>Vertebrata</taxon>
        <taxon>Euteleostomi</taxon>
        <taxon>Actinopterygii</taxon>
        <taxon>Neopterygii</taxon>
        <taxon>Teleostei</taxon>
        <taxon>Anguilliformes</taxon>
        <taxon>Anguillidae</taxon>
        <taxon>Anguilla</taxon>
    </lineage>
</organism>
<name>A0A0E9P807_ANGAN</name>
<sequence length="28" mass="3331">MNSIFADFMVMEKLVVLLLPGRLRFYKV</sequence>
<dbReference type="AlphaFoldDB" id="A0A0E9P807"/>
<evidence type="ECO:0000313" key="1">
    <source>
        <dbReference type="EMBL" id="JAG99992.1"/>
    </source>
</evidence>
<protein>
    <submittedName>
        <fullName evidence="1">Uncharacterized protein</fullName>
    </submittedName>
</protein>